<dbReference type="InterPro" id="IPR051025">
    <property type="entry name" value="RhoGAP"/>
</dbReference>
<dbReference type="GO" id="GO:0060237">
    <property type="term" value="P:regulation of fungal-type cell wall organization"/>
    <property type="evidence" value="ECO:0007669"/>
    <property type="project" value="TreeGrafter"/>
</dbReference>
<dbReference type="PANTHER" id="PTHR15228:SF25">
    <property type="entry name" value="F-BAR DOMAIN-CONTAINING PROTEIN"/>
    <property type="match status" value="1"/>
</dbReference>
<evidence type="ECO:0000259" key="3">
    <source>
        <dbReference type="PROSITE" id="PS50238"/>
    </source>
</evidence>
<evidence type="ECO:0000313" key="5">
    <source>
        <dbReference type="Proteomes" id="UP001161017"/>
    </source>
</evidence>
<reference evidence="4" key="1">
    <citation type="journal article" date="2023" name="Genome Biol. Evol.">
        <title>First Whole Genome Sequence and Flow Cytometry Genome Size Data for the Lichen-Forming Fungus Ramalina farinacea (Ascomycota).</title>
        <authorList>
            <person name="Llewellyn T."/>
            <person name="Mian S."/>
            <person name="Hill R."/>
            <person name="Leitch I.J."/>
            <person name="Gaya E."/>
        </authorList>
    </citation>
    <scope>NUCLEOTIDE SEQUENCE</scope>
    <source>
        <strain evidence="4">LIQ254RAFAR</strain>
    </source>
</reference>
<name>A0AA43QJB0_9LECA</name>
<accession>A0AA43QJB0</accession>
<organism evidence="4 5">
    <name type="scientific">Ramalina farinacea</name>
    <dbReference type="NCBI Taxonomy" id="258253"/>
    <lineage>
        <taxon>Eukaryota</taxon>
        <taxon>Fungi</taxon>
        <taxon>Dikarya</taxon>
        <taxon>Ascomycota</taxon>
        <taxon>Pezizomycotina</taxon>
        <taxon>Lecanoromycetes</taxon>
        <taxon>OSLEUM clade</taxon>
        <taxon>Lecanoromycetidae</taxon>
        <taxon>Lecanorales</taxon>
        <taxon>Lecanorineae</taxon>
        <taxon>Ramalinaceae</taxon>
        <taxon>Ramalina</taxon>
    </lineage>
</organism>
<evidence type="ECO:0000313" key="4">
    <source>
        <dbReference type="EMBL" id="MDI1486699.1"/>
    </source>
</evidence>
<keyword evidence="1" id="KW-0343">GTPase activation</keyword>
<dbReference type="EMBL" id="JAPUFD010000004">
    <property type="protein sequence ID" value="MDI1486699.1"/>
    <property type="molecule type" value="Genomic_DNA"/>
</dbReference>
<dbReference type="SUPFAM" id="SSF48350">
    <property type="entry name" value="GTPase activation domain, GAP"/>
    <property type="match status" value="1"/>
</dbReference>
<feature type="region of interest" description="Disordered" evidence="2">
    <location>
        <begin position="418"/>
        <end position="447"/>
    </location>
</feature>
<dbReference type="InterPro" id="IPR000198">
    <property type="entry name" value="RhoGAP_dom"/>
</dbReference>
<dbReference type="GO" id="GO:0005938">
    <property type="term" value="C:cell cortex"/>
    <property type="evidence" value="ECO:0007669"/>
    <property type="project" value="TreeGrafter"/>
</dbReference>
<dbReference type="SMART" id="SM00324">
    <property type="entry name" value="RhoGAP"/>
    <property type="match status" value="1"/>
</dbReference>
<dbReference type="Gene3D" id="1.10.555.10">
    <property type="entry name" value="Rho GTPase activation protein"/>
    <property type="match status" value="1"/>
</dbReference>
<comment type="caution">
    <text evidence="4">The sequence shown here is derived from an EMBL/GenBank/DDBJ whole genome shotgun (WGS) entry which is preliminary data.</text>
</comment>
<dbReference type="AlphaFoldDB" id="A0AA43QJB0"/>
<gene>
    <name evidence="4" type="primary">SAC7_1</name>
    <name evidence="4" type="ORF">OHK93_005959</name>
</gene>
<protein>
    <submittedName>
        <fullName evidence="4">GTPase activating protein (GAP) for Rho1p</fullName>
    </submittedName>
</protein>
<dbReference type="PROSITE" id="PS50238">
    <property type="entry name" value="RHOGAP"/>
    <property type="match status" value="1"/>
</dbReference>
<sequence length="447" mass="49785">MSARLRYMDERATVALSAPETTVKGDASTISSMTAGPPLEIAAQPDIQRNQFGFAFEEDLLASRVYRKPLYSRSGASLVSSAARTTSSSVLSGLSLTEVSNISILAVPIYAHEIRNSERYTFGDFLLPPLEEVLSQESADQSTISTPKPRKRDRLTVAVWRQRKEKSPTPKRESLPVQITPANSVFGIALYDSVRLANVAISLMNEAGESFVYGYVPLVVAKFGVFLKEKATEVENIFNISGSVARLTTLQAAFNEPPRYGKGLDWSGFTVHDAAAILLRYLYQLPEPVIPLDSYEAFQQPLKEQEGKPIPSEDFRTQYIIRQYQKLIRELPPLSRQLLLYLLDFLAVFASKADLNHVTPQKLAQQFQPTIFSLMEATSIRSIMLEELSNRQLSQDVMVFLVDNQDNFLIGMEGTSDNVEPEAAVPTDPPIEDLKVPPRPLKKSSSF</sequence>
<dbReference type="GO" id="GO:0005096">
    <property type="term" value="F:GTPase activator activity"/>
    <property type="evidence" value="ECO:0007669"/>
    <property type="project" value="UniProtKB-KW"/>
</dbReference>
<keyword evidence="5" id="KW-1185">Reference proteome</keyword>
<dbReference type="Proteomes" id="UP001161017">
    <property type="component" value="Unassembled WGS sequence"/>
</dbReference>
<dbReference type="InterPro" id="IPR008936">
    <property type="entry name" value="Rho_GTPase_activation_prot"/>
</dbReference>
<dbReference type="PANTHER" id="PTHR15228">
    <property type="entry name" value="SPERMATHECAL PHYSIOLOGY VARIANT"/>
    <property type="match status" value="1"/>
</dbReference>
<evidence type="ECO:0000256" key="2">
    <source>
        <dbReference type="SAM" id="MobiDB-lite"/>
    </source>
</evidence>
<dbReference type="Pfam" id="PF00620">
    <property type="entry name" value="RhoGAP"/>
    <property type="match status" value="1"/>
</dbReference>
<dbReference type="GO" id="GO:0007165">
    <property type="term" value="P:signal transduction"/>
    <property type="evidence" value="ECO:0007669"/>
    <property type="project" value="InterPro"/>
</dbReference>
<proteinExistence type="predicted"/>
<evidence type="ECO:0000256" key="1">
    <source>
        <dbReference type="ARBA" id="ARBA00022468"/>
    </source>
</evidence>
<feature type="domain" description="Rho-GAP" evidence="3">
    <location>
        <begin position="201"/>
        <end position="409"/>
    </location>
</feature>